<feature type="domain" description="RecF/RecN/SMC N-terminal" evidence="14">
    <location>
        <begin position="3"/>
        <end position="352"/>
    </location>
</feature>
<dbReference type="GO" id="GO:0000731">
    <property type="term" value="P:DNA synthesis involved in DNA repair"/>
    <property type="evidence" value="ECO:0007669"/>
    <property type="project" value="TreeGrafter"/>
</dbReference>
<evidence type="ECO:0000256" key="11">
    <source>
        <dbReference type="ARBA" id="ARBA00023236"/>
    </source>
</evidence>
<dbReference type="RefSeq" id="WP_187332774.1">
    <property type="nucleotide sequence ID" value="NZ_CP060490.1"/>
</dbReference>
<evidence type="ECO:0000256" key="3">
    <source>
        <dbReference type="ARBA" id="ARBA00020170"/>
    </source>
</evidence>
<dbReference type="PROSITE" id="PS00617">
    <property type="entry name" value="RECF_1"/>
    <property type="match status" value="1"/>
</dbReference>
<feature type="binding site" evidence="12">
    <location>
        <begin position="30"/>
        <end position="37"/>
    </location>
    <ligand>
        <name>ATP</name>
        <dbReference type="ChEBI" id="CHEBI:30616"/>
    </ligand>
</feature>
<keyword evidence="6 12" id="KW-0547">Nucleotide-binding</keyword>
<dbReference type="AlphaFoldDB" id="A0A7G9B3P2"/>
<dbReference type="HAMAP" id="MF_00365">
    <property type="entry name" value="RecF"/>
    <property type="match status" value="1"/>
</dbReference>
<dbReference type="Proteomes" id="UP000515960">
    <property type="component" value="Chromosome"/>
</dbReference>
<dbReference type="Gene3D" id="1.20.1050.90">
    <property type="entry name" value="RecF/RecN/SMC, N-terminal domain"/>
    <property type="match status" value="1"/>
</dbReference>
<evidence type="ECO:0000256" key="7">
    <source>
        <dbReference type="ARBA" id="ARBA00022763"/>
    </source>
</evidence>
<protein>
    <recommendedName>
        <fullName evidence="3 12">DNA replication and repair protein RecF</fullName>
    </recommendedName>
</protein>
<proteinExistence type="inferred from homology"/>
<dbReference type="InterPro" id="IPR001238">
    <property type="entry name" value="DNA-binding_RecF"/>
</dbReference>
<evidence type="ECO:0000256" key="12">
    <source>
        <dbReference type="HAMAP-Rule" id="MF_00365"/>
    </source>
</evidence>
<dbReference type="SUPFAM" id="SSF52540">
    <property type="entry name" value="P-loop containing nucleoside triphosphate hydrolases"/>
    <property type="match status" value="1"/>
</dbReference>
<reference evidence="15 16" key="1">
    <citation type="submission" date="2020-08" db="EMBL/GenBank/DDBJ databases">
        <authorList>
            <person name="Liu C."/>
            <person name="Sun Q."/>
        </authorList>
    </citation>
    <scope>NUCLEOTIDE SEQUENCE [LARGE SCALE GENOMIC DNA]</scope>
    <source>
        <strain evidence="15 16">NSJ-62</strain>
    </source>
</reference>
<evidence type="ECO:0000256" key="2">
    <source>
        <dbReference type="ARBA" id="ARBA00008016"/>
    </source>
</evidence>
<dbReference type="GO" id="GO:0009432">
    <property type="term" value="P:SOS response"/>
    <property type="evidence" value="ECO:0007669"/>
    <property type="project" value="UniProtKB-UniRule"/>
</dbReference>
<keyword evidence="8 12" id="KW-0067">ATP-binding</keyword>
<dbReference type="GO" id="GO:0005737">
    <property type="term" value="C:cytoplasm"/>
    <property type="evidence" value="ECO:0007669"/>
    <property type="project" value="UniProtKB-SubCell"/>
</dbReference>
<dbReference type="EMBL" id="CP060490">
    <property type="protein sequence ID" value="QNL44173.1"/>
    <property type="molecule type" value="Genomic_DNA"/>
</dbReference>
<evidence type="ECO:0000256" key="5">
    <source>
        <dbReference type="ARBA" id="ARBA00022705"/>
    </source>
</evidence>
<sequence>MRIDELTLERFRNYACERAEFDPRCNVIYGENAQGKTNLLEAIAYLSSGRSPRARSDREMIGFEEQDARIGARVFARDREFAMEVELYRGRRRRMRVNQVAAKTAAELSAVFNTVFFCPEDLYLIRDGAAARRKFLDGCLCQLRPRYAAALTSYHKVYEHKTRILRDCGEKPSLLEALPEFNEQMAVTGAVVIHYRAQLCQRLGEYAAAAHGECSGGREELRLTYQTVSTVEDPLGSVGDIAEQLRSHQRSHESAERAAGLCLSGPHKDDIEVFIGGRSARTYSSQGQTRTAALALKLAEREIYQNVTGEYPVLLLDDVLSELDERRQEYVLNRISGGQVFITCCEDDRLEELLGGRVFHVERGIIR</sequence>
<keyword evidence="9 12" id="KW-0238">DNA-binding</keyword>
<accession>A0A7G9B3P2</accession>
<dbReference type="InterPro" id="IPR042174">
    <property type="entry name" value="RecF_2"/>
</dbReference>
<comment type="function">
    <text evidence="12 13">The RecF protein is involved in DNA metabolism; it is required for DNA replication and normal SOS inducibility. RecF binds preferentially to single-stranded, linear DNA. It also seems to bind ATP.</text>
</comment>
<dbReference type="PROSITE" id="PS00618">
    <property type="entry name" value="RECF_2"/>
    <property type="match status" value="1"/>
</dbReference>
<comment type="subcellular location">
    <subcellularLocation>
        <location evidence="1 12 13">Cytoplasm</location>
    </subcellularLocation>
</comment>
<evidence type="ECO:0000256" key="10">
    <source>
        <dbReference type="ARBA" id="ARBA00023204"/>
    </source>
</evidence>
<dbReference type="PANTHER" id="PTHR32182">
    <property type="entry name" value="DNA REPLICATION AND REPAIR PROTEIN RECF"/>
    <property type="match status" value="1"/>
</dbReference>
<evidence type="ECO:0000256" key="13">
    <source>
        <dbReference type="RuleBase" id="RU000578"/>
    </source>
</evidence>
<dbReference type="Pfam" id="PF02463">
    <property type="entry name" value="SMC_N"/>
    <property type="match status" value="1"/>
</dbReference>
<keyword evidence="4 12" id="KW-0963">Cytoplasm</keyword>
<evidence type="ECO:0000256" key="8">
    <source>
        <dbReference type="ARBA" id="ARBA00022840"/>
    </source>
</evidence>
<keyword evidence="10 12" id="KW-0234">DNA repair</keyword>
<keyword evidence="7 12" id="KW-0227">DNA damage</keyword>
<organism evidence="15 16">
    <name type="scientific">Oscillibacter hominis</name>
    <dbReference type="NCBI Taxonomy" id="2763056"/>
    <lineage>
        <taxon>Bacteria</taxon>
        <taxon>Bacillati</taxon>
        <taxon>Bacillota</taxon>
        <taxon>Clostridia</taxon>
        <taxon>Eubacteriales</taxon>
        <taxon>Oscillospiraceae</taxon>
        <taxon>Oscillibacter</taxon>
    </lineage>
</organism>
<dbReference type="Gene3D" id="3.40.50.300">
    <property type="entry name" value="P-loop containing nucleotide triphosphate hydrolases"/>
    <property type="match status" value="1"/>
</dbReference>
<dbReference type="InterPro" id="IPR003395">
    <property type="entry name" value="RecF/RecN/SMC_N"/>
</dbReference>
<evidence type="ECO:0000313" key="15">
    <source>
        <dbReference type="EMBL" id="QNL44173.1"/>
    </source>
</evidence>
<dbReference type="InterPro" id="IPR027417">
    <property type="entry name" value="P-loop_NTPase"/>
</dbReference>
<dbReference type="KEGG" id="ohi:H8790_12145"/>
<gene>
    <name evidence="12 15" type="primary">recF</name>
    <name evidence="15" type="ORF">H8790_12145</name>
</gene>
<dbReference type="GO" id="GO:0005524">
    <property type="term" value="F:ATP binding"/>
    <property type="evidence" value="ECO:0007669"/>
    <property type="project" value="UniProtKB-UniRule"/>
</dbReference>
<evidence type="ECO:0000256" key="4">
    <source>
        <dbReference type="ARBA" id="ARBA00022490"/>
    </source>
</evidence>
<evidence type="ECO:0000313" key="16">
    <source>
        <dbReference type="Proteomes" id="UP000515960"/>
    </source>
</evidence>
<keyword evidence="16" id="KW-1185">Reference proteome</keyword>
<keyword evidence="11 12" id="KW-0742">SOS response</keyword>
<dbReference type="GO" id="GO:0006260">
    <property type="term" value="P:DNA replication"/>
    <property type="evidence" value="ECO:0007669"/>
    <property type="project" value="UniProtKB-UniRule"/>
</dbReference>
<evidence type="ECO:0000256" key="9">
    <source>
        <dbReference type="ARBA" id="ARBA00023125"/>
    </source>
</evidence>
<evidence type="ECO:0000259" key="14">
    <source>
        <dbReference type="Pfam" id="PF02463"/>
    </source>
</evidence>
<keyword evidence="5 12" id="KW-0235">DNA replication</keyword>
<name>A0A7G9B3P2_9FIRM</name>
<evidence type="ECO:0000256" key="6">
    <source>
        <dbReference type="ARBA" id="ARBA00022741"/>
    </source>
</evidence>
<dbReference type="NCBIfam" id="TIGR00611">
    <property type="entry name" value="recf"/>
    <property type="match status" value="1"/>
</dbReference>
<comment type="similarity">
    <text evidence="2 12 13">Belongs to the RecF family.</text>
</comment>
<evidence type="ECO:0000256" key="1">
    <source>
        <dbReference type="ARBA" id="ARBA00004496"/>
    </source>
</evidence>
<dbReference type="GO" id="GO:0006302">
    <property type="term" value="P:double-strand break repair"/>
    <property type="evidence" value="ECO:0007669"/>
    <property type="project" value="TreeGrafter"/>
</dbReference>
<dbReference type="PANTHER" id="PTHR32182:SF0">
    <property type="entry name" value="DNA REPLICATION AND REPAIR PROTEIN RECF"/>
    <property type="match status" value="1"/>
</dbReference>
<dbReference type="InterPro" id="IPR018078">
    <property type="entry name" value="DNA-binding_RecF_CS"/>
</dbReference>
<dbReference type="GO" id="GO:0003697">
    <property type="term" value="F:single-stranded DNA binding"/>
    <property type="evidence" value="ECO:0007669"/>
    <property type="project" value="UniProtKB-UniRule"/>
</dbReference>